<keyword evidence="3" id="KW-1185">Reference proteome</keyword>
<organism evidence="2 3">
    <name type="scientific">Allokutzneria albata</name>
    <name type="common">Kibdelosporangium albatum</name>
    <dbReference type="NCBI Taxonomy" id="211114"/>
    <lineage>
        <taxon>Bacteria</taxon>
        <taxon>Bacillati</taxon>
        <taxon>Actinomycetota</taxon>
        <taxon>Actinomycetes</taxon>
        <taxon>Pseudonocardiales</taxon>
        <taxon>Pseudonocardiaceae</taxon>
        <taxon>Allokutzneria</taxon>
    </lineage>
</organism>
<dbReference type="Proteomes" id="UP000183376">
    <property type="component" value="Chromosome I"/>
</dbReference>
<feature type="transmembrane region" description="Helical" evidence="1">
    <location>
        <begin position="36"/>
        <end position="58"/>
    </location>
</feature>
<dbReference type="RefSeq" id="WP_030431991.1">
    <property type="nucleotide sequence ID" value="NZ_JOEF01000022.1"/>
</dbReference>
<keyword evidence="1" id="KW-0472">Membrane</keyword>
<name>A0A1H0DSP5_ALLAB</name>
<proteinExistence type="predicted"/>
<keyword evidence="1" id="KW-1133">Transmembrane helix</keyword>
<dbReference type="EMBL" id="LT629701">
    <property type="protein sequence ID" value="SDN73182.1"/>
    <property type="molecule type" value="Genomic_DNA"/>
</dbReference>
<evidence type="ECO:0000313" key="2">
    <source>
        <dbReference type="EMBL" id="SDN73182.1"/>
    </source>
</evidence>
<reference evidence="2 3" key="1">
    <citation type="submission" date="2016-10" db="EMBL/GenBank/DDBJ databases">
        <authorList>
            <person name="de Groot N.N."/>
        </authorList>
    </citation>
    <scope>NUCLEOTIDE SEQUENCE [LARGE SCALE GENOMIC DNA]</scope>
    <source>
        <strain evidence="2 3">DSM 44149</strain>
    </source>
</reference>
<dbReference type="AlphaFoldDB" id="A0A1H0DSP5"/>
<keyword evidence="1" id="KW-0812">Transmembrane</keyword>
<gene>
    <name evidence="2" type="ORF">SAMN04489726_7974</name>
</gene>
<evidence type="ECO:0000256" key="1">
    <source>
        <dbReference type="SAM" id="Phobius"/>
    </source>
</evidence>
<accession>A0A1H0DSP5</accession>
<evidence type="ECO:0000313" key="3">
    <source>
        <dbReference type="Proteomes" id="UP000183376"/>
    </source>
</evidence>
<dbReference type="STRING" id="211114.SAMN04489726_7974"/>
<sequence>MSRRLAGNSGAPAKTTTHVIRVIRPGLWGSATDRQLAVALLLVIAVPAGVWLWSLWVVQP</sequence>
<protein>
    <submittedName>
        <fullName evidence="2">Uncharacterized protein</fullName>
    </submittedName>
</protein>